<dbReference type="GO" id="GO:0006066">
    <property type="term" value="P:alcohol metabolic process"/>
    <property type="evidence" value="ECO:0007669"/>
    <property type="project" value="UniProtKB-ARBA"/>
</dbReference>
<name>A0AAN7CAT5_9PEZI</name>
<dbReference type="EMBL" id="MU860115">
    <property type="protein sequence ID" value="KAK4237952.1"/>
    <property type="molecule type" value="Genomic_DNA"/>
</dbReference>
<evidence type="ECO:0000256" key="3">
    <source>
        <dbReference type="ARBA" id="ARBA00011738"/>
    </source>
</evidence>
<reference evidence="13" key="1">
    <citation type="journal article" date="2023" name="Mol. Phylogenet. Evol.">
        <title>Genome-scale phylogeny and comparative genomics of the fungal order Sordariales.</title>
        <authorList>
            <person name="Hensen N."/>
            <person name="Bonometti L."/>
            <person name="Westerberg I."/>
            <person name="Brannstrom I.O."/>
            <person name="Guillou S."/>
            <person name="Cros-Aarteil S."/>
            <person name="Calhoun S."/>
            <person name="Haridas S."/>
            <person name="Kuo A."/>
            <person name="Mondo S."/>
            <person name="Pangilinan J."/>
            <person name="Riley R."/>
            <person name="LaButti K."/>
            <person name="Andreopoulos B."/>
            <person name="Lipzen A."/>
            <person name="Chen C."/>
            <person name="Yan M."/>
            <person name="Daum C."/>
            <person name="Ng V."/>
            <person name="Clum A."/>
            <person name="Steindorff A."/>
            <person name="Ohm R.A."/>
            <person name="Martin F."/>
            <person name="Silar P."/>
            <person name="Natvig D.O."/>
            <person name="Lalanne C."/>
            <person name="Gautier V."/>
            <person name="Ament-Velasquez S.L."/>
            <person name="Kruys A."/>
            <person name="Hutchinson M.I."/>
            <person name="Powell A.J."/>
            <person name="Barry K."/>
            <person name="Miller A.N."/>
            <person name="Grigoriev I.V."/>
            <person name="Debuchy R."/>
            <person name="Gladieux P."/>
            <person name="Hiltunen Thoren M."/>
            <person name="Johannesson H."/>
        </authorList>
    </citation>
    <scope>NUCLEOTIDE SEQUENCE</scope>
    <source>
        <strain evidence="13">CBS 532.94</strain>
    </source>
</reference>
<keyword evidence="7" id="KW-0521">NADP</keyword>
<dbReference type="InterPro" id="IPR001509">
    <property type="entry name" value="Epimerase_deHydtase"/>
</dbReference>
<keyword evidence="5 11" id="KW-0479">Metal-binding</keyword>
<dbReference type="InterPro" id="IPR013149">
    <property type="entry name" value="ADH-like_C"/>
</dbReference>
<evidence type="ECO:0000256" key="9">
    <source>
        <dbReference type="ARBA" id="ARBA00024074"/>
    </source>
</evidence>
<evidence type="ECO:0000256" key="1">
    <source>
        <dbReference type="ARBA" id="ARBA00001947"/>
    </source>
</evidence>
<accession>A0AAN7CAT5</accession>
<evidence type="ECO:0000256" key="8">
    <source>
        <dbReference type="ARBA" id="ARBA00023002"/>
    </source>
</evidence>
<dbReference type="InterPro" id="IPR020843">
    <property type="entry name" value="ER"/>
</dbReference>
<dbReference type="Pfam" id="PF01370">
    <property type="entry name" value="Epimerase"/>
    <property type="match status" value="1"/>
</dbReference>
<dbReference type="InterPro" id="IPR002328">
    <property type="entry name" value="ADH_Zn_CS"/>
</dbReference>
<dbReference type="InterPro" id="IPR013154">
    <property type="entry name" value="ADH-like_N"/>
</dbReference>
<dbReference type="Pfam" id="PF08240">
    <property type="entry name" value="ADH_N"/>
    <property type="match status" value="1"/>
</dbReference>
<dbReference type="InterPro" id="IPR011032">
    <property type="entry name" value="GroES-like_sf"/>
</dbReference>
<keyword evidence="8" id="KW-0560">Oxidoreductase</keyword>
<evidence type="ECO:0000256" key="11">
    <source>
        <dbReference type="RuleBase" id="RU361277"/>
    </source>
</evidence>
<dbReference type="CDD" id="cd05283">
    <property type="entry name" value="CAD1"/>
    <property type="match status" value="1"/>
</dbReference>
<dbReference type="SUPFAM" id="SSF50129">
    <property type="entry name" value="GroES-like"/>
    <property type="match status" value="1"/>
</dbReference>
<comment type="catalytic activity">
    <reaction evidence="10">
        <text>a primary alcohol + NADP(+) = an aldehyde + NADPH + H(+)</text>
        <dbReference type="Rhea" id="RHEA:15937"/>
        <dbReference type="ChEBI" id="CHEBI:15378"/>
        <dbReference type="ChEBI" id="CHEBI:15734"/>
        <dbReference type="ChEBI" id="CHEBI:17478"/>
        <dbReference type="ChEBI" id="CHEBI:57783"/>
        <dbReference type="ChEBI" id="CHEBI:58349"/>
        <dbReference type="EC" id="1.1.1.2"/>
    </reaction>
    <physiologicalReaction direction="left-to-right" evidence="10">
        <dbReference type="Rhea" id="RHEA:15938"/>
    </physiologicalReaction>
    <physiologicalReaction direction="right-to-left" evidence="10">
        <dbReference type="Rhea" id="RHEA:15939"/>
    </physiologicalReaction>
</comment>
<dbReference type="FunFam" id="3.40.50.720:FF:000158">
    <property type="entry name" value="Zinc-binding alcohol dehydrogenase"/>
    <property type="match status" value="1"/>
</dbReference>
<proteinExistence type="inferred from homology"/>
<gene>
    <name evidence="13" type="ORF">C8A03DRAFT_44238</name>
</gene>
<evidence type="ECO:0000256" key="5">
    <source>
        <dbReference type="ARBA" id="ARBA00022723"/>
    </source>
</evidence>
<keyword evidence="6 11" id="KW-0862">Zinc</keyword>
<dbReference type="InterPro" id="IPR036291">
    <property type="entry name" value="NAD(P)-bd_dom_sf"/>
</dbReference>
<evidence type="ECO:0000256" key="10">
    <source>
        <dbReference type="ARBA" id="ARBA00050997"/>
    </source>
</evidence>
<evidence type="ECO:0000256" key="6">
    <source>
        <dbReference type="ARBA" id="ARBA00022833"/>
    </source>
</evidence>
<dbReference type="SMART" id="SM00829">
    <property type="entry name" value="PKS_ER"/>
    <property type="match status" value="1"/>
</dbReference>
<comment type="caution">
    <text evidence="13">The sequence shown here is derived from an EMBL/GenBank/DDBJ whole genome shotgun (WGS) entry which is preliminary data.</text>
</comment>
<reference evidence="13" key="2">
    <citation type="submission" date="2023-05" db="EMBL/GenBank/DDBJ databases">
        <authorList>
            <consortium name="Lawrence Berkeley National Laboratory"/>
            <person name="Steindorff A."/>
            <person name="Hensen N."/>
            <person name="Bonometti L."/>
            <person name="Westerberg I."/>
            <person name="Brannstrom I.O."/>
            <person name="Guillou S."/>
            <person name="Cros-Aarteil S."/>
            <person name="Calhoun S."/>
            <person name="Haridas S."/>
            <person name="Kuo A."/>
            <person name="Mondo S."/>
            <person name="Pangilinan J."/>
            <person name="Riley R."/>
            <person name="Labutti K."/>
            <person name="Andreopoulos B."/>
            <person name="Lipzen A."/>
            <person name="Chen C."/>
            <person name="Yanf M."/>
            <person name="Daum C."/>
            <person name="Ng V."/>
            <person name="Clum A."/>
            <person name="Ohm R."/>
            <person name="Martin F."/>
            <person name="Silar P."/>
            <person name="Natvig D."/>
            <person name="Lalanne C."/>
            <person name="Gautier V."/>
            <person name="Ament-Velasquez S.L."/>
            <person name="Kruys A."/>
            <person name="Hutchinson M.I."/>
            <person name="Powell A.J."/>
            <person name="Barry K."/>
            <person name="Miller A.N."/>
            <person name="Grigoriev I.V."/>
            <person name="Debuchy R."/>
            <person name="Gladieux P."/>
            <person name="Thoren M.H."/>
            <person name="Johannesson H."/>
        </authorList>
    </citation>
    <scope>NUCLEOTIDE SEQUENCE</scope>
    <source>
        <strain evidence="13">CBS 532.94</strain>
    </source>
</reference>
<comment type="cofactor">
    <cofactor evidence="1 11">
        <name>Zn(2+)</name>
        <dbReference type="ChEBI" id="CHEBI:29105"/>
    </cofactor>
</comment>
<dbReference type="GO" id="GO:0008270">
    <property type="term" value="F:zinc ion binding"/>
    <property type="evidence" value="ECO:0007669"/>
    <property type="project" value="InterPro"/>
</dbReference>
<dbReference type="SUPFAM" id="SSF51735">
    <property type="entry name" value="NAD(P)-binding Rossmann-fold domains"/>
    <property type="match status" value="2"/>
</dbReference>
<dbReference type="Proteomes" id="UP001303760">
    <property type="component" value="Unassembled WGS sequence"/>
</dbReference>
<dbReference type="PANTHER" id="PTHR42683">
    <property type="entry name" value="ALDEHYDE REDUCTASE"/>
    <property type="match status" value="1"/>
</dbReference>
<evidence type="ECO:0000313" key="14">
    <source>
        <dbReference type="Proteomes" id="UP001303760"/>
    </source>
</evidence>
<organism evidence="13 14">
    <name type="scientific">Achaetomium macrosporum</name>
    <dbReference type="NCBI Taxonomy" id="79813"/>
    <lineage>
        <taxon>Eukaryota</taxon>
        <taxon>Fungi</taxon>
        <taxon>Dikarya</taxon>
        <taxon>Ascomycota</taxon>
        <taxon>Pezizomycotina</taxon>
        <taxon>Sordariomycetes</taxon>
        <taxon>Sordariomycetidae</taxon>
        <taxon>Sordariales</taxon>
        <taxon>Chaetomiaceae</taxon>
        <taxon>Achaetomium</taxon>
    </lineage>
</organism>
<dbReference type="AlphaFoldDB" id="A0AAN7CAT5"/>
<feature type="domain" description="Enoyl reductase (ER)" evidence="12">
    <location>
        <begin position="340"/>
        <end position="671"/>
    </location>
</feature>
<keyword evidence="4" id="KW-0597">Phosphoprotein</keyword>
<dbReference type="PROSITE" id="PS00059">
    <property type="entry name" value="ADH_ZINC"/>
    <property type="match status" value="1"/>
</dbReference>
<keyword evidence="14" id="KW-1185">Reference proteome</keyword>
<evidence type="ECO:0000256" key="2">
    <source>
        <dbReference type="ARBA" id="ARBA00008072"/>
    </source>
</evidence>
<evidence type="ECO:0000256" key="7">
    <source>
        <dbReference type="ARBA" id="ARBA00022857"/>
    </source>
</evidence>
<sequence>MAQSMWYNRQYVLVTGATGFIGAHVVDQLLSRGIRVRGATRSLAKAEAMIKARPQYAALLDFVQISDFDQVSDTDEASVFDEAVKGVDGVIHTASPLTYNTANNEKELILPAIAGVRAILTAASRSPSVRRVIITSSFASVMDANRAAPPYFTYTAADWNPLSYAEAADPSTSAVIAYRGSKKFAELAAWDFVRDRAPHFDIATLCPPMTFGPVVHPVENVDKLNESNAMLWKVASGQKPLPVARVPFWVDVRDVAQAHVEALLRPEAGGKRFLPAAPERFSYGLAARIMLEEFDWARERGVQEEEQKIDESHGVDGQTAARELGLEYRRFAIPAADQWTQPRRIEFKPKPFGDYDIDVKITCCGVCGSDLHTATGGWGNKNWPIIPGHEIVGTAVNVGPKVTTVKVGDRVGVGAQISACLDCTQCKEGNETYCKKQQDTYNSFYPDGTLAHGGYSSHIRAHEHFTFPIPDAIKSELAAPMLCAGLTAYSPLVRNGVGPGKKVGIIGIGGIGHFGILFAKALGASVWAISRGTSKKADALAMGADGFLATHEKGWNTPHEMTFDMLLCTASANDGFDLSAYLSLLKVHGRFISVGLPEGEGWRVRPMSLLANGCLIGAAHLGSRQETLDMLRLAAEKGIKSWVEKIPVGEKGVGEALERLHNNDVRYRFTLVDYDKQFR</sequence>
<dbReference type="Gene3D" id="3.40.50.720">
    <property type="entry name" value="NAD(P)-binding Rossmann-like Domain"/>
    <property type="match status" value="2"/>
</dbReference>
<evidence type="ECO:0000313" key="13">
    <source>
        <dbReference type="EMBL" id="KAK4237952.1"/>
    </source>
</evidence>
<dbReference type="InterPro" id="IPR047109">
    <property type="entry name" value="CAD-like"/>
</dbReference>
<dbReference type="CDD" id="cd05227">
    <property type="entry name" value="AR_SDR_e"/>
    <property type="match status" value="1"/>
</dbReference>
<comment type="subunit">
    <text evidence="3">Homodimer.</text>
</comment>
<protein>
    <recommendedName>
        <fullName evidence="9">alcohol dehydrogenase (NADP(+))</fullName>
        <ecNumber evidence="9">1.1.1.2</ecNumber>
    </recommendedName>
</protein>
<dbReference type="Pfam" id="PF00107">
    <property type="entry name" value="ADH_zinc_N"/>
    <property type="match status" value="1"/>
</dbReference>
<evidence type="ECO:0000259" key="12">
    <source>
        <dbReference type="SMART" id="SM00829"/>
    </source>
</evidence>
<comment type="similarity">
    <text evidence="2 11">Belongs to the zinc-containing alcohol dehydrogenase family.</text>
</comment>
<evidence type="ECO:0000256" key="4">
    <source>
        <dbReference type="ARBA" id="ARBA00022553"/>
    </source>
</evidence>
<dbReference type="EC" id="1.1.1.2" evidence="9"/>
<dbReference type="GO" id="GO:0008106">
    <property type="term" value="F:alcohol dehydrogenase (NADP+) activity"/>
    <property type="evidence" value="ECO:0007669"/>
    <property type="project" value="UniProtKB-EC"/>
</dbReference>
<dbReference type="Gene3D" id="3.90.180.10">
    <property type="entry name" value="Medium-chain alcohol dehydrogenases, catalytic domain"/>
    <property type="match status" value="1"/>
</dbReference>